<keyword evidence="5" id="KW-1185">Reference proteome</keyword>
<evidence type="ECO:0000256" key="2">
    <source>
        <dbReference type="SAM" id="Phobius"/>
    </source>
</evidence>
<dbReference type="PANTHER" id="PTHR30386:SF28">
    <property type="entry name" value="EXPORTED PROTEIN"/>
    <property type="match status" value="1"/>
</dbReference>
<feature type="coiled-coil region" evidence="1">
    <location>
        <begin position="298"/>
        <end position="332"/>
    </location>
</feature>
<dbReference type="Pfam" id="PF26002">
    <property type="entry name" value="Beta-barrel_AprE"/>
    <property type="match status" value="1"/>
</dbReference>
<dbReference type="Gene3D" id="2.40.30.170">
    <property type="match status" value="1"/>
</dbReference>
<evidence type="ECO:0000313" key="4">
    <source>
        <dbReference type="EMBL" id="MBD2606160.1"/>
    </source>
</evidence>
<dbReference type="PANTHER" id="PTHR30386">
    <property type="entry name" value="MEMBRANE FUSION SUBUNIT OF EMRAB-TOLC MULTIDRUG EFFLUX PUMP"/>
    <property type="match status" value="1"/>
</dbReference>
<keyword evidence="2" id="KW-0812">Transmembrane</keyword>
<dbReference type="InterPro" id="IPR058982">
    <property type="entry name" value="Beta-barrel_AprE"/>
</dbReference>
<feature type="coiled-coil region" evidence="1">
    <location>
        <begin position="224"/>
        <end position="265"/>
    </location>
</feature>
<feature type="coiled-coil region" evidence="1">
    <location>
        <begin position="101"/>
        <end position="135"/>
    </location>
</feature>
<reference evidence="4 5" key="1">
    <citation type="journal article" date="2020" name="ISME J.">
        <title>Comparative genomics reveals insights into cyanobacterial evolution and habitat adaptation.</title>
        <authorList>
            <person name="Chen M.Y."/>
            <person name="Teng W.K."/>
            <person name="Zhao L."/>
            <person name="Hu C.X."/>
            <person name="Zhou Y.K."/>
            <person name="Han B.P."/>
            <person name="Song L.R."/>
            <person name="Shu W.S."/>
        </authorList>
    </citation>
    <scope>NUCLEOTIDE SEQUENCE [LARGE SCALE GENOMIC DNA]</scope>
    <source>
        <strain evidence="4 5">FACHB-248</strain>
    </source>
</reference>
<evidence type="ECO:0000256" key="1">
    <source>
        <dbReference type="SAM" id="Coils"/>
    </source>
</evidence>
<proteinExistence type="predicted"/>
<protein>
    <submittedName>
        <fullName evidence="4">HlyD family efflux transporter periplasmic adaptor subunit</fullName>
    </submittedName>
</protein>
<sequence>MNPDLLHPVTPNEFLPPISCWSTVGGVLLLVIFGAVIMLAAIFKYKVIIKAPGTIRPTGELRLVQSATEGRIKSIAVQANHVLKQGDVIATIDDSRLQTQKKQLLTNIQQARLQLSQLDAQIRAIEAQVAAQSDRTNRDVNSVQAELSRSERDLKDKQISSIAQATEAGANLKQAQKEWQKTQLKLKSALANFKSSEAAFKAAKAKRDRYQPLAESGSISIDQFQEAQLAVEQQEQLLESQKATVQEYREAIGQQQQAIEAAKARVQAALVSLNPSDANVVISKEKIAAEIATGKLNLASLNQEREQTIQQKVEIQKQLSSNTQELQQVNKEITDTIIRASASGTIHELNLRNPQQVVRSGDVIAKIAPSDSPLVIKALVASEEIPQVKTGQRVEIRVAGCSYTDYGTLLGKVKAISPDAIPTVSYENRTSTEDASSTTTKTGTYEVTIKPEGMELTAGSRKCAIQSGMEGRADIISRQETVLTFVLRKARLLTDL</sequence>
<gene>
    <name evidence="4" type="ORF">H6G81_16905</name>
</gene>
<evidence type="ECO:0000259" key="3">
    <source>
        <dbReference type="Pfam" id="PF26002"/>
    </source>
</evidence>
<evidence type="ECO:0000313" key="5">
    <source>
        <dbReference type="Proteomes" id="UP000660380"/>
    </source>
</evidence>
<name>A0ABR8GSR6_9CYAN</name>
<dbReference type="EMBL" id="JACJTA010000035">
    <property type="protein sequence ID" value="MBD2606160.1"/>
    <property type="molecule type" value="Genomic_DNA"/>
</dbReference>
<keyword evidence="2" id="KW-0472">Membrane</keyword>
<keyword evidence="1" id="KW-0175">Coiled coil</keyword>
<feature type="transmembrane region" description="Helical" evidence="2">
    <location>
        <begin position="20"/>
        <end position="43"/>
    </location>
</feature>
<comment type="caution">
    <text evidence="4">The sequence shown here is derived from an EMBL/GenBank/DDBJ whole genome shotgun (WGS) entry which is preliminary data.</text>
</comment>
<dbReference type="InterPro" id="IPR050739">
    <property type="entry name" value="MFP"/>
</dbReference>
<feature type="domain" description="AprE-like beta-barrel" evidence="3">
    <location>
        <begin position="374"/>
        <end position="476"/>
    </location>
</feature>
<dbReference type="Proteomes" id="UP000660380">
    <property type="component" value="Unassembled WGS sequence"/>
</dbReference>
<keyword evidence="2" id="KW-1133">Transmembrane helix</keyword>
<organism evidence="4 5">
    <name type="scientific">Scytonema hofmannii FACHB-248</name>
    <dbReference type="NCBI Taxonomy" id="1842502"/>
    <lineage>
        <taxon>Bacteria</taxon>
        <taxon>Bacillati</taxon>
        <taxon>Cyanobacteriota</taxon>
        <taxon>Cyanophyceae</taxon>
        <taxon>Nostocales</taxon>
        <taxon>Scytonemataceae</taxon>
        <taxon>Scytonema</taxon>
    </lineage>
</organism>
<accession>A0ABR8GSR6</accession>
<dbReference type="Gene3D" id="1.10.287.470">
    <property type="entry name" value="Helix hairpin bin"/>
    <property type="match status" value="1"/>
</dbReference>